<reference evidence="1" key="1">
    <citation type="journal article" date="2014" name="Int. J. Syst. Evol. Microbiol.">
        <title>Complete genome sequence of Corynebacterium casei LMG S-19264T (=DSM 44701T), isolated from a smear-ripened cheese.</title>
        <authorList>
            <consortium name="US DOE Joint Genome Institute (JGI-PGF)"/>
            <person name="Walter F."/>
            <person name="Albersmeier A."/>
            <person name="Kalinowski J."/>
            <person name="Ruckert C."/>
        </authorList>
    </citation>
    <scope>NUCLEOTIDE SEQUENCE</scope>
    <source>
        <strain evidence="1">KCTC 42097</strain>
    </source>
</reference>
<sequence length="141" mass="15605">MVLASAGRILMRVTSAFFVSALTRRIFSDGGFAAVVSHGADEAGAIYFTLRDRMGQVTLYGPAPQSAYDERKPDERLFRLMLKEAEDEAVEAKLARERRFDPDVWVLDVELGSKGIDDYIALVKDSDAVQARGDSRSSNNK</sequence>
<reference evidence="1" key="2">
    <citation type="submission" date="2020-09" db="EMBL/GenBank/DDBJ databases">
        <authorList>
            <person name="Sun Q."/>
            <person name="Kim S."/>
        </authorList>
    </citation>
    <scope>NUCLEOTIDE SEQUENCE</scope>
    <source>
        <strain evidence="1">KCTC 42097</strain>
    </source>
</reference>
<dbReference type="Proteomes" id="UP000641137">
    <property type="component" value="Unassembled WGS sequence"/>
</dbReference>
<name>A0A8J3DRG2_9HYPH</name>
<dbReference type="AlphaFoldDB" id="A0A8J3DRG2"/>
<organism evidence="1 2">
    <name type="scientific">Limoniibacter endophyticus</name>
    <dbReference type="NCBI Taxonomy" id="1565040"/>
    <lineage>
        <taxon>Bacteria</taxon>
        <taxon>Pseudomonadati</taxon>
        <taxon>Pseudomonadota</taxon>
        <taxon>Alphaproteobacteria</taxon>
        <taxon>Hyphomicrobiales</taxon>
        <taxon>Bartonellaceae</taxon>
        <taxon>Limoniibacter</taxon>
    </lineage>
</organism>
<gene>
    <name evidence="1" type="ORF">GCM10010136_15280</name>
</gene>
<comment type="caution">
    <text evidence="1">The sequence shown here is derived from an EMBL/GenBank/DDBJ whole genome shotgun (WGS) entry which is preliminary data.</text>
</comment>
<dbReference type="EMBL" id="BMZO01000004">
    <property type="protein sequence ID" value="GHC69440.1"/>
    <property type="molecule type" value="Genomic_DNA"/>
</dbReference>
<accession>A0A8J3DRG2</accession>
<keyword evidence="2" id="KW-1185">Reference proteome</keyword>
<protein>
    <recommendedName>
        <fullName evidence="3">DUF1491 family protein</fullName>
    </recommendedName>
</protein>
<evidence type="ECO:0008006" key="3">
    <source>
        <dbReference type="Google" id="ProtNLM"/>
    </source>
</evidence>
<dbReference type="Gene3D" id="3.40.1530.20">
    <property type="entry name" value="Protein of unknown function (DUF1491)"/>
    <property type="match status" value="1"/>
</dbReference>
<dbReference type="Pfam" id="PF07372">
    <property type="entry name" value="DUF1491"/>
    <property type="match status" value="1"/>
</dbReference>
<dbReference type="InterPro" id="IPR009964">
    <property type="entry name" value="DUF1491"/>
</dbReference>
<proteinExistence type="predicted"/>
<evidence type="ECO:0000313" key="2">
    <source>
        <dbReference type="Proteomes" id="UP000641137"/>
    </source>
</evidence>
<evidence type="ECO:0000313" key="1">
    <source>
        <dbReference type="EMBL" id="GHC69440.1"/>
    </source>
</evidence>